<comment type="catalytic activity">
    <reaction evidence="11">
        <text>4-methyl-5-(2-phosphooxyethyl)-thiazole + 4-amino-2-methyl-5-(diphosphooxymethyl)pyrimidine + H(+) = thiamine phosphate + diphosphate</text>
        <dbReference type="Rhea" id="RHEA:22328"/>
        <dbReference type="ChEBI" id="CHEBI:15378"/>
        <dbReference type="ChEBI" id="CHEBI:33019"/>
        <dbReference type="ChEBI" id="CHEBI:37575"/>
        <dbReference type="ChEBI" id="CHEBI:57841"/>
        <dbReference type="ChEBI" id="CHEBI:58296"/>
        <dbReference type="EC" id="2.5.1.3"/>
    </reaction>
</comment>
<dbReference type="UniPathway" id="UPA00060">
    <property type="reaction ID" value="UER00138"/>
</dbReference>
<keyword evidence="10" id="KW-0511">Multifunctional enzyme</keyword>
<dbReference type="Gene3D" id="3.20.20.70">
    <property type="entry name" value="Aldolase class I"/>
    <property type="match status" value="1"/>
</dbReference>
<dbReference type="InterPro" id="IPR022998">
    <property type="entry name" value="ThiamineP_synth_TenI"/>
</dbReference>
<proteinExistence type="predicted"/>
<evidence type="ECO:0000256" key="2">
    <source>
        <dbReference type="ARBA" id="ARBA00005165"/>
    </source>
</evidence>
<dbReference type="Gene3D" id="3.40.1190.20">
    <property type="match status" value="1"/>
</dbReference>
<dbReference type="InterPro" id="IPR013749">
    <property type="entry name" value="PM/HMP-P_kinase-1"/>
</dbReference>
<dbReference type="EMBL" id="QUOV01000001">
    <property type="protein sequence ID" value="REL37115.1"/>
    <property type="molecule type" value="Genomic_DNA"/>
</dbReference>
<dbReference type="Proteomes" id="UP000256999">
    <property type="component" value="Unassembled WGS sequence"/>
</dbReference>
<evidence type="ECO:0000259" key="15">
    <source>
        <dbReference type="Pfam" id="PF08543"/>
    </source>
</evidence>
<evidence type="ECO:0000256" key="4">
    <source>
        <dbReference type="ARBA" id="ARBA00022723"/>
    </source>
</evidence>
<dbReference type="SUPFAM" id="SSF53613">
    <property type="entry name" value="Ribokinase-like"/>
    <property type="match status" value="1"/>
</dbReference>
<keyword evidence="5" id="KW-0547">Nucleotide-binding</keyword>
<dbReference type="InterPro" id="IPR004399">
    <property type="entry name" value="HMP/HMP-P_kinase_dom"/>
</dbReference>
<evidence type="ECO:0000256" key="13">
    <source>
        <dbReference type="ARBA" id="ARBA00047883"/>
    </source>
</evidence>
<dbReference type="SUPFAM" id="SSF51391">
    <property type="entry name" value="Thiamin phosphate synthase"/>
    <property type="match status" value="1"/>
</dbReference>
<name>A0A3E0ULF8_9GAMM</name>
<dbReference type="GO" id="GO:0004789">
    <property type="term" value="F:thiamine-phosphate diphosphorylase activity"/>
    <property type="evidence" value="ECO:0007669"/>
    <property type="project" value="UniProtKB-EC"/>
</dbReference>
<comment type="catalytic activity">
    <reaction evidence="12">
        <text>2-(2-carboxy-4-methylthiazol-5-yl)ethyl phosphate + 4-amino-2-methyl-5-(diphosphooxymethyl)pyrimidine + 2 H(+) = thiamine phosphate + CO2 + diphosphate</text>
        <dbReference type="Rhea" id="RHEA:47848"/>
        <dbReference type="ChEBI" id="CHEBI:15378"/>
        <dbReference type="ChEBI" id="CHEBI:16526"/>
        <dbReference type="ChEBI" id="CHEBI:33019"/>
        <dbReference type="ChEBI" id="CHEBI:37575"/>
        <dbReference type="ChEBI" id="CHEBI:57841"/>
        <dbReference type="ChEBI" id="CHEBI:62890"/>
        <dbReference type="EC" id="2.5.1.3"/>
    </reaction>
</comment>
<dbReference type="NCBIfam" id="NF002904">
    <property type="entry name" value="PRK03512.1"/>
    <property type="match status" value="1"/>
</dbReference>
<evidence type="ECO:0000313" key="17">
    <source>
        <dbReference type="Proteomes" id="UP000256999"/>
    </source>
</evidence>
<evidence type="ECO:0000256" key="12">
    <source>
        <dbReference type="ARBA" id="ARBA00047851"/>
    </source>
</evidence>
<comment type="cofactor">
    <cofactor evidence="1">
        <name>Mg(2+)</name>
        <dbReference type="ChEBI" id="CHEBI:18420"/>
    </cofactor>
</comment>
<gene>
    <name evidence="16" type="ORF">DXX92_18340</name>
</gene>
<feature type="domain" description="Pyridoxamine kinase/Phosphomethylpyrimidine kinase" evidence="15">
    <location>
        <begin position="31"/>
        <end position="293"/>
    </location>
</feature>
<evidence type="ECO:0000256" key="5">
    <source>
        <dbReference type="ARBA" id="ARBA00022741"/>
    </source>
</evidence>
<keyword evidence="7" id="KW-0067">ATP-binding</keyword>
<keyword evidence="6" id="KW-0418">Kinase</keyword>
<evidence type="ECO:0000259" key="14">
    <source>
        <dbReference type="Pfam" id="PF02581"/>
    </source>
</evidence>
<dbReference type="GO" id="GO:0008902">
    <property type="term" value="F:hydroxymethylpyrimidine kinase activity"/>
    <property type="evidence" value="ECO:0007669"/>
    <property type="project" value="TreeGrafter"/>
</dbReference>
<accession>A0A3E0ULF8</accession>
<dbReference type="Pfam" id="PF02581">
    <property type="entry name" value="TMP-TENI"/>
    <property type="match status" value="1"/>
</dbReference>
<dbReference type="InterPro" id="IPR013785">
    <property type="entry name" value="Aldolase_TIM"/>
</dbReference>
<comment type="caution">
    <text evidence="16">The sequence shown here is derived from an EMBL/GenBank/DDBJ whole genome shotgun (WGS) entry which is preliminary data.</text>
</comment>
<keyword evidence="4" id="KW-0479">Metal-binding</keyword>
<evidence type="ECO:0000256" key="1">
    <source>
        <dbReference type="ARBA" id="ARBA00001946"/>
    </source>
</evidence>
<comment type="catalytic activity">
    <reaction evidence="13">
        <text>2-[(2R,5Z)-2-carboxy-4-methylthiazol-5(2H)-ylidene]ethyl phosphate + 4-amino-2-methyl-5-(diphosphooxymethyl)pyrimidine + 2 H(+) = thiamine phosphate + CO2 + diphosphate</text>
        <dbReference type="Rhea" id="RHEA:47844"/>
        <dbReference type="ChEBI" id="CHEBI:15378"/>
        <dbReference type="ChEBI" id="CHEBI:16526"/>
        <dbReference type="ChEBI" id="CHEBI:33019"/>
        <dbReference type="ChEBI" id="CHEBI:37575"/>
        <dbReference type="ChEBI" id="CHEBI:57841"/>
        <dbReference type="ChEBI" id="CHEBI:62899"/>
        <dbReference type="EC" id="2.5.1.3"/>
    </reaction>
</comment>
<dbReference type="InterPro" id="IPR029056">
    <property type="entry name" value="Ribokinase-like"/>
</dbReference>
<dbReference type="EC" id="2.5.1.3" evidence="16"/>
<keyword evidence="8" id="KW-0460">Magnesium</keyword>
<dbReference type="CDD" id="cd00564">
    <property type="entry name" value="TMP_TenI"/>
    <property type="match status" value="1"/>
</dbReference>
<evidence type="ECO:0000313" key="16">
    <source>
        <dbReference type="EMBL" id="REL37115.1"/>
    </source>
</evidence>
<dbReference type="CDD" id="cd01169">
    <property type="entry name" value="HMPP_kinase"/>
    <property type="match status" value="1"/>
</dbReference>
<dbReference type="InterPro" id="IPR036206">
    <property type="entry name" value="ThiamineP_synth_sf"/>
</dbReference>
<dbReference type="AlphaFoldDB" id="A0A3E0ULF8"/>
<dbReference type="PANTHER" id="PTHR20858">
    <property type="entry name" value="PHOSPHOMETHYLPYRIMIDINE KINASE"/>
    <property type="match status" value="1"/>
</dbReference>
<dbReference type="GO" id="GO:0005829">
    <property type="term" value="C:cytosol"/>
    <property type="evidence" value="ECO:0007669"/>
    <property type="project" value="TreeGrafter"/>
</dbReference>
<dbReference type="InterPro" id="IPR034291">
    <property type="entry name" value="TMP_synthase"/>
</dbReference>
<dbReference type="OrthoDB" id="9810880at2"/>
<evidence type="ECO:0000256" key="10">
    <source>
        <dbReference type="ARBA" id="ARBA00023268"/>
    </source>
</evidence>
<comment type="pathway">
    <text evidence="2">Cofactor biosynthesis; thiamine diphosphate biosynthesis; thiamine phosphate from 4-amino-2-methyl-5-diphosphomethylpyrimidine and 4-methyl-5-(2-phosphoethyl)-thiazole: step 1/1.</text>
</comment>
<dbReference type="GO" id="GO:0009228">
    <property type="term" value="P:thiamine biosynthetic process"/>
    <property type="evidence" value="ECO:0007669"/>
    <property type="project" value="UniProtKB-KW"/>
</dbReference>
<dbReference type="FunFam" id="3.20.20.70:FF:000064">
    <property type="entry name" value="Thiamine-phosphate synthase"/>
    <property type="match status" value="1"/>
</dbReference>
<evidence type="ECO:0000256" key="9">
    <source>
        <dbReference type="ARBA" id="ARBA00022977"/>
    </source>
</evidence>
<dbReference type="GO" id="GO:0046872">
    <property type="term" value="F:metal ion binding"/>
    <property type="evidence" value="ECO:0007669"/>
    <property type="project" value="UniProtKB-KW"/>
</dbReference>
<dbReference type="RefSeq" id="WP_116002111.1">
    <property type="nucleotide sequence ID" value="NZ_QUOV01000001.1"/>
</dbReference>
<dbReference type="GO" id="GO:0005524">
    <property type="term" value="F:ATP binding"/>
    <property type="evidence" value="ECO:0007669"/>
    <property type="project" value="UniProtKB-KW"/>
</dbReference>
<evidence type="ECO:0000256" key="8">
    <source>
        <dbReference type="ARBA" id="ARBA00022842"/>
    </source>
</evidence>
<protein>
    <submittedName>
        <fullName evidence="16">Thiamine phosphate synthase</fullName>
        <ecNumber evidence="16">2.5.1.3</ecNumber>
    </submittedName>
</protein>
<feature type="domain" description="Thiamine phosphate synthase/TenI" evidence="14">
    <location>
        <begin position="353"/>
        <end position="522"/>
    </location>
</feature>
<sequence length="540" mass="58028">MSTSRSHHPAPDKALDTQKPKPIVWTISGSDCSGGAGIAADIKTMHSLALSLSPGLSLSQDNVEICTLISANTTQNSERLVAVNPVATEILDEQAKLLIKDKPPTAIKIGLLANDHQVNWLITLLARLKQQDPALITVYDPVASASVGGKFSQIDPVAIQKLLPYLDVITPNLPELEALACVEKVTEKTTEQAALQLLNHGVQTVVVKGGHSSDIDTCLDSAYSLVKNCDPANKPQLHTIKIVSARINTSYSHGSGCAFTSALTLLLAQGYLLRDALTLTKAFINQGLSKNVGKTGYYGAFAVGAFPTDDKYFPDIVNNSADLPNSGFPSLGLNNGLSNSSGKEKLGLYPVIDSLDWLEKLLPFELNIIQLRLKDLPIDEVERQIAQAVKLTSNTTTRLFINDYWQLAIKHGAYGVHLGQEDLADADLKAIANAGLRLGISTHGCYELLLARQLKPSYLAIGAIFPTVTKDMTGQIQGLENLQHLLALKQNIPIVAIGGINLERAKVVASTRVDSVAVVTAITRADDYRQAVRALKAICQ</sequence>
<evidence type="ECO:0000256" key="11">
    <source>
        <dbReference type="ARBA" id="ARBA00047334"/>
    </source>
</evidence>
<keyword evidence="3 16" id="KW-0808">Transferase</keyword>
<dbReference type="GO" id="GO:0009229">
    <property type="term" value="P:thiamine diphosphate biosynthetic process"/>
    <property type="evidence" value="ECO:0007669"/>
    <property type="project" value="UniProtKB-UniPathway"/>
</dbReference>
<dbReference type="GO" id="GO:0008972">
    <property type="term" value="F:phosphomethylpyrimidine kinase activity"/>
    <property type="evidence" value="ECO:0007669"/>
    <property type="project" value="InterPro"/>
</dbReference>
<dbReference type="Pfam" id="PF08543">
    <property type="entry name" value="Phos_pyr_kin"/>
    <property type="match status" value="1"/>
</dbReference>
<evidence type="ECO:0000256" key="3">
    <source>
        <dbReference type="ARBA" id="ARBA00022679"/>
    </source>
</evidence>
<dbReference type="NCBIfam" id="TIGR00693">
    <property type="entry name" value="thiE"/>
    <property type="match status" value="1"/>
</dbReference>
<organism evidence="16 17">
    <name type="scientific">Thalassotalea euphylliae</name>
    <dbReference type="NCBI Taxonomy" id="1655234"/>
    <lineage>
        <taxon>Bacteria</taxon>
        <taxon>Pseudomonadati</taxon>
        <taxon>Pseudomonadota</taxon>
        <taxon>Gammaproteobacteria</taxon>
        <taxon>Alteromonadales</taxon>
        <taxon>Colwelliaceae</taxon>
        <taxon>Thalassotalea</taxon>
    </lineage>
</organism>
<evidence type="ECO:0000256" key="7">
    <source>
        <dbReference type="ARBA" id="ARBA00022840"/>
    </source>
</evidence>
<evidence type="ECO:0000256" key="6">
    <source>
        <dbReference type="ARBA" id="ARBA00022777"/>
    </source>
</evidence>
<keyword evidence="9" id="KW-0784">Thiamine biosynthesis</keyword>
<reference evidence="16 17" key="1">
    <citation type="submission" date="2018-08" db="EMBL/GenBank/DDBJ databases">
        <title>Thalassotalea euphylliae genome.</title>
        <authorList>
            <person name="Summers S."/>
            <person name="Rice S.A."/>
            <person name="Freckelton M.L."/>
            <person name="Nedved B.T."/>
            <person name="Hadfield M.G."/>
        </authorList>
    </citation>
    <scope>NUCLEOTIDE SEQUENCE [LARGE SCALE GENOMIC DNA]</scope>
    <source>
        <strain evidence="16 17">H2</strain>
    </source>
</reference>
<dbReference type="PANTHER" id="PTHR20858:SF17">
    <property type="entry name" value="HYDROXYMETHYLPYRIMIDINE_PHOSPHOMETHYLPYRIMIDINE KINASE THI20-RELATED"/>
    <property type="match status" value="1"/>
</dbReference>